<dbReference type="Gene3D" id="3.40.50.12780">
    <property type="entry name" value="N-terminal domain of ligase-like"/>
    <property type="match status" value="1"/>
</dbReference>
<protein>
    <submittedName>
        <fullName evidence="1">Phenylacetate--CoA ligase family protein</fullName>
    </submittedName>
</protein>
<organism evidence="1 2">
    <name type="scientific">Micromonospora peucetia</name>
    <dbReference type="NCBI Taxonomy" id="47871"/>
    <lineage>
        <taxon>Bacteria</taxon>
        <taxon>Bacillati</taxon>
        <taxon>Actinomycetota</taxon>
        <taxon>Actinomycetes</taxon>
        <taxon>Micromonosporales</taxon>
        <taxon>Micromonosporaceae</taxon>
        <taxon>Micromonospora</taxon>
    </lineage>
</organism>
<evidence type="ECO:0000313" key="2">
    <source>
        <dbReference type="Proteomes" id="UP001334804"/>
    </source>
</evidence>
<dbReference type="EMBL" id="CP109071">
    <property type="protein sequence ID" value="WSA31087.1"/>
    <property type="molecule type" value="Genomic_DNA"/>
</dbReference>
<dbReference type="SUPFAM" id="SSF56801">
    <property type="entry name" value="Acetyl-CoA synthetase-like"/>
    <property type="match status" value="1"/>
</dbReference>
<evidence type="ECO:0000313" key="1">
    <source>
        <dbReference type="EMBL" id="WSA31087.1"/>
    </source>
</evidence>
<dbReference type="InterPro" id="IPR042099">
    <property type="entry name" value="ANL_N_sf"/>
</dbReference>
<reference evidence="1 2" key="1">
    <citation type="submission" date="2022-10" db="EMBL/GenBank/DDBJ databases">
        <title>The complete genomes of actinobacterial strains from the NBC collection.</title>
        <authorList>
            <person name="Joergensen T.S."/>
            <person name="Alvarez Arevalo M."/>
            <person name="Sterndorff E.B."/>
            <person name="Faurdal D."/>
            <person name="Vuksanovic O."/>
            <person name="Mourched A.-S."/>
            <person name="Charusanti P."/>
            <person name="Shaw S."/>
            <person name="Blin K."/>
            <person name="Weber T."/>
        </authorList>
    </citation>
    <scope>NUCLEOTIDE SEQUENCE [LARGE SCALE GENOMIC DNA]</scope>
    <source>
        <strain evidence="1 2">NBC 01809</strain>
    </source>
</reference>
<sequence>MAETLLRHPDPSPLAALSLTAGERWRRARLTIFGRVLGAAVRLAGRHPTSWRWLARRHHPMLDLLAAANARAGCALAALDVPAYRAFLRARPARVRRRLRDFPETDKVSYVVPFEAARRCRGGRLPAWGVVVDESAGSSGRPFNWPRGERELRAVHRDIAGYTSLVFPMRRPFVINAYSMGAWATGTTTGAAMARIAVVKNTGPDLGKIVDTLREFGPDFDYLVTAYPPFLKHLRDRLDADGFDWSRHRIFASCGGEGMTEALRGYLEERFLKVRSAYGASDLSIGIGAETRFTVWLRRRLRSDAELRAALLGADEQRLPMVFQYNPLANYLETNERRELLCTMTGPDLLQPRLRYNVGDEALLVGYRRILDLVRGDPDRWAECRASLASERMTLPVLLLFGRRDSTVSYLGANLYPQDVEYGLYTGNPYAAEISRFCLALAEDATLETRPVVHLELRGPLSEPDRDALATACRTGVRQHLAVVSRDFAQSLTEDPTAGDLRVELHEPGTGPFAGQQKLKNVYLVG</sequence>
<dbReference type="GO" id="GO:0016874">
    <property type="term" value="F:ligase activity"/>
    <property type="evidence" value="ECO:0007669"/>
    <property type="project" value="UniProtKB-KW"/>
</dbReference>
<dbReference type="Proteomes" id="UP001334804">
    <property type="component" value="Chromosome"/>
</dbReference>
<keyword evidence="1" id="KW-0436">Ligase</keyword>
<dbReference type="PANTHER" id="PTHR43845">
    <property type="entry name" value="BLR5969 PROTEIN"/>
    <property type="match status" value="1"/>
</dbReference>
<accession>A0ABZ1E8E2</accession>
<proteinExistence type="predicted"/>
<name>A0ABZ1E8E2_9ACTN</name>
<keyword evidence="2" id="KW-1185">Reference proteome</keyword>
<gene>
    <name evidence="1" type="ORF">OIE14_23450</name>
</gene>
<dbReference type="RefSeq" id="WP_326563620.1">
    <property type="nucleotide sequence ID" value="NZ_CP109071.1"/>
</dbReference>
<dbReference type="PANTHER" id="PTHR43845:SF1">
    <property type="entry name" value="BLR5969 PROTEIN"/>
    <property type="match status" value="1"/>
</dbReference>